<dbReference type="NCBIfam" id="NF010552">
    <property type="entry name" value="PRK13946.1"/>
    <property type="match status" value="1"/>
</dbReference>
<sequence length="185" mass="20364">MTNRLERSIVLVGMMGCGKTTIGQALAQTLDVPFLDSDEAIEEAAQMSVAEIFARDGEPFFRARETEILERLLRGAPAVISTGGGAFLSEANRRVIAERGVSVWLQADLETLWHRVRLKTTRPLLKTADPKGTLRAMLEVRLPVYAQAQIHVEAGPQTDVSAMTAKVLEALHKVPDLFKTERQNG</sequence>
<keyword evidence="8 11" id="KW-0067">ATP-binding</keyword>
<dbReference type="Gene3D" id="3.40.50.300">
    <property type="entry name" value="P-loop containing nucleotide triphosphate hydrolases"/>
    <property type="match status" value="1"/>
</dbReference>
<feature type="binding site" evidence="11">
    <location>
        <position position="38"/>
    </location>
    <ligand>
        <name>substrate</name>
    </ligand>
</feature>
<accession>A0ABZ1E1X0</accession>
<comment type="cofactor">
    <cofactor evidence="11">
        <name>Mg(2+)</name>
        <dbReference type="ChEBI" id="CHEBI:18420"/>
    </cofactor>
    <text evidence="11">Binds 1 Mg(2+) ion per subunit.</text>
</comment>
<dbReference type="PROSITE" id="PS01128">
    <property type="entry name" value="SHIKIMATE_KINASE"/>
    <property type="match status" value="1"/>
</dbReference>
<keyword evidence="5 11" id="KW-0808">Transferase</keyword>
<keyword evidence="11" id="KW-0479">Metal-binding</keyword>
<dbReference type="GO" id="GO:0004765">
    <property type="term" value="F:shikimate kinase activity"/>
    <property type="evidence" value="ECO:0007669"/>
    <property type="project" value="UniProtKB-EC"/>
</dbReference>
<comment type="caution">
    <text evidence="11">Lacks conserved residue(s) required for the propagation of feature annotation.</text>
</comment>
<dbReference type="PANTHER" id="PTHR21087">
    <property type="entry name" value="SHIKIMATE KINASE"/>
    <property type="match status" value="1"/>
</dbReference>
<protein>
    <recommendedName>
        <fullName evidence="3 11">Shikimate kinase</fullName>
        <shortName evidence="11">SK</shortName>
        <ecNumber evidence="3 11">2.7.1.71</ecNumber>
    </recommendedName>
</protein>
<dbReference type="Proteomes" id="UP001623290">
    <property type="component" value="Chromosome"/>
</dbReference>
<evidence type="ECO:0000256" key="11">
    <source>
        <dbReference type="HAMAP-Rule" id="MF_00109"/>
    </source>
</evidence>
<evidence type="ECO:0000256" key="1">
    <source>
        <dbReference type="ARBA" id="ARBA00004842"/>
    </source>
</evidence>
<reference evidence="12 13" key="1">
    <citation type="submission" date="2023-09" db="EMBL/GenBank/DDBJ databases">
        <title>Thioclava shenzhenensis sp. nov., a multidrug resistant bacteria-antagonizing species isolated from coastal seawater.</title>
        <authorList>
            <person name="Long M."/>
        </authorList>
    </citation>
    <scope>NUCLEOTIDE SEQUENCE [LARGE SCALE GENOMIC DNA]</scope>
    <source>
        <strain evidence="12 13">FTW29</strain>
    </source>
</reference>
<proteinExistence type="inferred from homology"/>
<dbReference type="SUPFAM" id="SSF52540">
    <property type="entry name" value="P-loop containing nucleoside triphosphate hydrolases"/>
    <property type="match status" value="1"/>
</dbReference>
<gene>
    <name evidence="11" type="primary">aroK</name>
    <name evidence="12" type="ORF">RPE78_12035</name>
</gene>
<evidence type="ECO:0000256" key="3">
    <source>
        <dbReference type="ARBA" id="ARBA00012154"/>
    </source>
</evidence>
<dbReference type="HAMAP" id="MF_00109">
    <property type="entry name" value="Shikimate_kinase"/>
    <property type="match status" value="1"/>
</dbReference>
<evidence type="ECO:0000256" key="2">
    <source>
        <dbReference type="ARBA" id="ARBA00006997"/>
    </source>
</evidence>
<evidence type="ECO:0000256" key="9">
    <source>
        <dbReference type="ARBA" id="ARBA00023141"/>
    </source>
</evidence>
<dbReference type="InterPro" id="IPR000623">
    <property type="entry name" value="Shikimate_kinase/TSH1"/>
</dbReference>
<evidence type="ECO:0000256" key="7">
    <source>
        <dbReference type="ARBA" id="ARBA00022777"/>
    </source>
</evidence>
<evidence type="ECO:0000256" key="10">
    <source>
        <dbReference type="ARBA" id="ARBA00048567"/>
    </source>
</evidence>
<feature type="binding site" evidence="11">
    <location>
        <position position="122"/>
    </location>
    <ligand>
        <name>ATP</name>
        <dbReference type="ChEBI" id="CHEBI:30616"/>
    </ligand>
</feature>
<organism evidence="12 13">
    <name type="scientific">Thioclava litoralis</name>
    <dbReference type="NCBI Taxonomy" id="3076557"/>
    <lineage>
        <taxon>Bacteria</taxon>
        <taxon>Pseudomonadati</taxon>
        <taxon>Pseudomonadota</taxon>
        <taxon>Alphaproteobacteria</taxon>
        <taxon>Rhodobacterales</taxon>
        <taxon>Paracoccaceae</taxon>
        <taxon>Thioclava</taxon>
    </lineage>
</organism>
<evidence type="ECO:0000256" key="6">
    <source>
        <dbReference type="ARBA" id="ARBA00022741"/>
    </source>
</evidence>
<evidence type="ECO:0000256" key="4">
    <source>
        <dbReference type="ARBA" id="ARBA00022605"/>
    </source>
</evidence>
<keyword evidence="7 11" id="KW-0418">Kinase</keyword>
<comment type="similarity">
    <text evidence="2 11">Belongs to the shikimate kinase family.</text>
</comment>
<dbReference type="EC" id="2.7.1.71" evidence="3 11"/>
<evidence type="ECO:0000256" key="8">
    <source>
        <dbReference type="ARBA" id="ARBA00022840"/>
    </source>
</evidence>
<dbReference type="Pfam" id="PF01202">
    <property type="entry name" value="SKI"/>
    <property type="match status" value="1"/>
</dbReference>
<keyword evidence="6 11" id="KW-0547">Nucleotide-binding</keyword>
<dbReference type="EMBL" id="CP135443">
    <property type="protein sequence ID" value="WRY35059.1"/>
    <property type="molecule type" value="Genomic_DNA"/>
</dbReference>
<keyword evidence="11" id="KW-0963">Cytoplasm</keyword>
<dbReference type="InterPro" id="IPR027417">
    <property type="entry name" value="P-loop_NTPase"/>
</dbReference>
<feature type="binding site" evidence="11">
    <location>
        <position position="84"/>
    </location>
    <ligand>
        <name>substrate</name>
    </ligand>
</feature>
<comment type="subcellular location">
    <subcellularLocation>
        <location evidence="11">Cytoplasm</location>
    </subcellularLocation>
</comment>
<keyword evidence="9 11" id="KW-0057">Aromatic amino acid biosynthesis</keyword>
<keyword evidence="13" id="KW-1185">Reference proteome</keyword>
<dbReference type="CDD" id="cd00464">
    <property type="entry name" value="SK"/>
    <property type="match status" value="1"/>
</dbReference>
<dbReference type="InterPro" id="IPR023000">
    <property type="entry name" value="Shikimate_kinase_CS"/>
</dbReference>
<evidence type="ECO:0000256" key="5">
    <source>
        <dbReference type="ARBA" id="ARBA00022679"/>
    </source>
</evidence>
<comment type="catalytic activity">
    <reaction evidence="10 11">
        <text>shikimate + ATP = 3-phosphoshikimate + ADP + H(+)</text>
        <dbReference type="Rhea" id="RHEA:13121"/>
        <dbReference type="ChEBI" id="CHEBI:15378"/>
        <dbReference type="ChEBI" id="CHEBI:30616"/>
        <dbReference type="ChEBI" id="CHEBI:36208"/>
        <dbReference type="ChEBI" id="CHEBI:145989"/>
        <dbReference type="ChEBI" id="CHEBI:456216"/>
        <dbReference type="EC" id="2.7.1.71"/>
    </reaction>
</comment>
<keyword evidence="4 11" id="KW-0028">Amino-acid biosynthesis</keyword>
<evidence type="ECO:0000313" key="13">
    <source>
        <dbReference type="Proteomes" id="UP001623290"/>
    </source>
</evidence>
<dbReference type="PANTHER" id="PTHR21087:SF16">
    <property type="entry name" value="SHIKIMATE KINASE 1, CHLOROPLASTIC"/>
    <property type="match status" value="1"/>
</dbReference>
<name>A0ABZ1E1X0_9RHOB</name>
<comment type="function">
    <text evidence="11">Catalyzes the specific phosphorylation of the 3-hydroxyl group of shikimic acid using ATP as a cosubstrate.</text>
</comment>
<dbReference type="InterPro" id="IPR031322">
    <property type="entry name" value="Shikimate/glucono_kinase"/>
</dbReference>
<keyword evidence="11" id="KW-0460">Magnesium</keyword>
<dbReference type="PRINTS" id="PR01100">
    <property type="entry name" value="SHIKIMTKNASE"/>
</dbReference>
<dbReference type="RefSeq" id="WP_406721655.1">
    <property type="nucleotide sequence ID" value="NZ_CP135443.1"/>
</dbReference>
<comment type="subunit">
    <text evidence="11">Monomer.</text>
</comment>
<evidence type="ECO:0000313" key="12">
    <source>
        <dbReference type="EMBL" id="WRY35059.1"/>
    </source>
</evidence>
<feature type="binding site" evidence="11">
    <location>
        <begin position="16"/>
        <end position="21"/>
    </location>
    <ligand>
        <name>ATP</name>
        <dbReference type="ChEBI" id="CHEBI:30616"/>
    </ligand>
</feature>
<feature type="binding site" evidence="11">
    <location>
        <position position="62"/>
    </location>
    <ligand>
        <name>substrate</name>
    </ligand>
</feature>
<feature type="binding site" evidence="11">
    <location>
        <position position="20"/>
    </location>
    <ligand>
        <name>Mg(2+)</name>
        <dbReference type="ChEBI" id="CHEBI:18420"/>
    </ligand>
</feature>
<comment type="pathway">
    <text evidence="1 11">Metabolic intermediate biosynthesis; chorismate biosynthesis; chorismate from D-erythrose 4-phosphate and phosphoenolpyruvate: step 5/7.</text>
</comment>
<feature type="binding site" evidence="11">
    <location>
        <position position="141"/>
    </location>
    <ligand>
        <name>substrate</name>
    </ligand>
</feature>